<sequence length="74" mass="8476">MPQIAQTFVQKVIGFNQYGGGENRLYQDENEKFTVALRSLTQIPGLLDLMRQVRKDFAQEVYLNVNGVAELIEE</sequence>
<evidence type="ECO:0000313" key="2">
    <source>
        <dbReference type="Proteomes" id="UP001157946"/>
    </source>
</evidence>
<dbReference type="RefSeq" id="WP_102991750.1">
    <property type="nucleotide sequence ID" value="NZ_FXTU01000001.1"/>
</dbReference>
<protein>
    <submittedName>
        <fullName evidence="1">Uncharacterized protein</fullName>
    </submittedName>
</protein>
<dbReference type="AlphaFoldDB" id="A0AA45WJA8"/>
<gene>
    <name evidence="1" type="ORF">SAMN06265361_101373</name>
</gene>
<organism evidence="1 2">
    <name type="scientific">Laceyella tengchongensis</name>
    <dbReference type="NCBI Taxonomy" id="574699"/>
    <lineage>
        <taxon>Bacteria</taxon>
        <taxon>Bacillati</taxon>
        <taxon>Bacillota</taxon>
        <taxon>Bacilli</taxon>
        <taxon>Bacillales</taxon>
        <taxon>Thermoactinomycetaceae</taxon>
        <taxon>Laceyella</taxon>
    </lineage>
</organism>
<accession>A0AA45WJA8</accession>
<dbReference type="EMBL" id="FXTU01000001">
    <property type="protein sequence ID" value="SMP02805.1"/>
    <property type="molecule type" value="Genomic_DNA"/>
</dbReference>
<evidence type="ECO:0000313" key="1">
    <source>
        <dbReference type="EMBL" id="SMP02805.1"/>
    </source>
</evidence>
<reference evidence="1" key="1">
    <citation type="submission" date="2017-05" db="EMBL/GenBank/DDBJ databases">
        <authorList>
            <person name="Varghese N."/>
            <person name="Submissions S."/>
        </authorList>
    </citation>
    <scope>NUCLEOTIDE SEQUENCE</scope>
    <source>
        <strain evidence="1">DSM 45262</strain>
    </source>
</reference>
<keyword evidence="2" id="KW-1185">Reference proteome</keyword>
<proteinExistence type="predicted"/>
<name>A0AA45WJA8_9BACL</name>
<dbReference type="Proteomes" id="UP001157946">
    <property type="component" value="Unassembled WGS sequence"/>
</dbReference>
<comment type="caution">
    <text evidence="1">The sequence shown here is derived from an EMBL/GenBank/DDBJ whole genome shotgun (WGS) entry which is preliminary data.</text>
</comment>